<accession>A0A143QIW5</accession>
<feature type="domain" description="Trehalase-like N-terminal" evidence="2">
    <location>
        <begin position="15"/>
        <end position="107"/>
    </location>
</feature>
<dbReference type="EMBL" id="CP015220">
    <property type="protein sequence ID" value="AMY22307.1"/>
    <property type="molecule type" value="Genomic_DNA"/>
</dbReference>
<evidence type="ECO:0000313" key="3">
    <source>
        <dbReference type="EMBL" id="AMY22307.1"/>
    </source>
</evidence>
<dbReference type="Pfam" id="PF19291">
    <property type="entry name" value="TREH_N"/>
    <property type="match status" value="1"/>
</dbReference>
<dbReference type="GO" id="GO:0004555">
    <property type="term" value="F:alpha,alpha-trehalase activity"/>
    <property type="evidence" value="ECO:0007669"/>
    <property type="project" value="UniProtKB-EC"/>
</dbReference>
<dbReference type="Proteomes" id="UP000076038">
    <property type="component" value="Chromosome"/>
</dbReference>
<name>A0A143QIW5_RHOFA</name>
<dbReference type="SUPFAM" id="SSF48208">
    <property type="entry name" value="Six-hairpin glycosidases"/>
    <property type="match status" value="1"/>
</dbReference>
<sequence length="599" mass="65506">MSNFRKPCPRVDGYVPIESYGAIGDGRTVAMIADDGRIDWFPVPNLDSPPPFASLLDAPHGGYIELTPRDEFTVEREFVPGTNVLTTTFRTDSGTVRITDSLNTGVAGRLPWVELARRIDGLDGTVDMTWSVAPGTMLGIASPWAYDTEHGTVLRVDGLTLAVRTLGIEDVQLADRDISGVFTTRSGSRHVIGVVGTENEPLPLPDPQHLDEGIDRTIDNWRVWSDEFSYEGPWAKHVARSALALKLLLHSPSGAIAAAATTSLPENRTGGKNWDYRYAWVRDAAYTIRALQRFGLREEIHAAVAWLLKVIRVNDPLVNVFYTLGGELPGGTEQPDVPGWRGIGPVVNGNAAADQLQLMIFGDLFSIIRQYVDAGNILDAQTGRLLATIADEACDSWQRKDAGIWELEVEQHYTSSKLGCWQALDCAVHLAEAGEIPGIPDRWKAEKECIRRYIETECWSEERQTYLAYPGADGLDASVLLAAEMNFDRGERISATIDALGEELGAGPLMYRYSGVSEEEVTFVACAFWRVSALSCVGRDDEATALMDQLVEMSNDVGLYSEMIDASDGSFLGNFPQGLSHLALVNAALTIARSHDATA</sequence>
<dbReference type="Gene3D" id="1.50.10.10">
    <property type="match status" value="1"/>
</dbReference>
<evidence type="ECO:0000313" key="4">
    <source>
        <dbReference type="Proteomes" id="UP000076038"/>
    </source>
</evidence>
<dbReference type="AlphaFoldDB" id="A0A143QIW5"/>
<dbReference type="KEGG" id="rhs:A3Q41_00991"/>
<reference evidence="4" key="2">
    <citation type="submission" date="2016-04" db="EMBL/GenBank/DDBJ databases">
        <title>Complete Genome and Plasmid Sequences for Rhodococcus fascians D188 and Draft Sequences for Rhodococcus spp. Isolates PBTS 1 and PBTS 2.</title>
        <authorList>
            <person name="Stamer R."/>
            <person name="Vereecke D."/>
            <person name="Zhang Y."/>
            <person name="Schilkey F."/>
            <person name="Devitt N."/>
            <person name="Randall J."/>
        </authorList>
    </citation>
    <scope>NUCLEOTIDE SEQUENCE [LARGE SCALE GENOMIC DNA]</scope>
    <source>
        <strain evidence="4">PBTS2</strain>
    </source>
</reference>
<evidence type="ECO:0000259" key="2">
    <source>
        <dbReference type="Pfam" id="PF19291"/>
    </source>
</evidence>
<organism evidence="3 4">
    <name type="scientific">Rhodococcoides fascians</name>
    <name type="common">Rhodococcus fascians</name>
    <dbReference type="NCBI Taxonomy" id="1828"/>
    <lineage>
        <taxon>Bacteria</taxon>
        <taxon>Bacillati</taxon>
        <taxon>Actinomycetota</taxon>
        <taxon>Actinomycetes</taxon>
        <taxon>Mycobacteriales</taxon>
        <taxon>Nocardiaceae</taxon>
        <taxon>Rhodococcoides</taxon>
    </lineage>
</organism>
<gene>
    <name evidence="3" type="ORF">A3Q41_00991</name>
</gene>
<dbReference type="OrthoDB" id="3902805at2"/>
<dbReference type="InterPro" id="IPR012341">
    <property type="entry name" value="6hp_glycosidase-like_sf"/>
</dbReference>
<dbReference type="Pfam" id="PF00723">
    <property type="entry name" value="Glyco_hydro_15"/>
    <property type="match status" value="1"/>
</dbReference>
<keyword evidence="3" id="KW-0378">Hydrolase</keyword>
<dbReference type="InterPro" id="IPR011613">
    <property type="entry name" value="GH15-like"/>
</dbReference>
<evidence type="ECO:0000259" key="1">
    <source>
        <dbReference type="Pfam" id="PF00723"/>
    </source>
</evidence>
<dbReference type="RefSeq" id="WP_048316748.1">
    <property type="nucleotide sequence ID" value="NZ_CP015220.1"/>
</dbReference>
<keyword evidence="3" id="KW-0326">Glycosidase</keyword>
<dbReference type="PANTHER" id="PTHR31616">
    <property type="entry name" value="TREHALASE"/>
    <property type="match status" value="1"/>
</dbReference>
<dbReference type="EC" id="3.2.1.28" evidence="3"/>
<feature type="domain" description="GH15-like" evidence="1">
    <location>
        <begin position="235"/>
        <end position="588"/>
    </location>
</feature>
<accession>A0A260U1H6</accession>
<protein>
    <submittedName>
        <fullName evidence="3">Trehalase</fullName>
        <ecNumber evidence="3">3.2.1.28</ecNumber>
    </submittedName>
</protein>
<dbReference type="GO" id="GO:0005975">
    <property type="term" value="P:carbohydrate metabolic process"/>
    <property type="evidence" value="ECO:0007669"/>
    <property type="project" value="InterPro"/>
</dbReference>
<dbReference type="InterPro" id="IPR045582">
    <property type="entry name" value="Trehalase-like_N"/>
</dbReference>
<proteinExistence type="predicted"/>
<dbReference type="InterPro" id="IPR008928">
    <property type="entry name" value="6-hairpin_glycosidase_sf"/>
</dbReference>
<reference evidence="3 4" key="1">
    <citation type="journal article" date="2016" name="Genome Announc.">
        <title>Complete Genome and Plasmid Sequences for Rhodococcus fascians D188 and Draft Sequences for Rhodococcus Isolates PBTS 1 and PBTS 2.</title>
        <authorList>
            <person name="Stamler R.A."/>
            <person name="Vereecke D."/>
            <person name="Zhang Y."/>
            <person name="Schilkey F."/>
            <person name="Devitt N."/>
            <person name="Randall J.J."/>
        </authorList>
    </citation>
    <scope>NUCLEOTIDE SEQUENCE [LARGE SCALE GENOMIC DNA]</scope>
    <source>
        <strain evidence="3 4">PBTS2</strain>
    </source>
</reference>
<dbReference type="PANTHER" id="PTHR31616:SF0">
    <property type="entry name" value="GLUCAN 1,4-ALPHA-GLUCOSIDASE"/>
    <property type="match status" value="1"/>
</dbReference>
<dbReference type="PATRIC" id="fig|1653479.3.peg.1011"/>
<keyword evidence="4" id="KW-1185">Reference proteome</keyword>